<comment type="pathway">
    <text evidence="4">Cofactor biosynthesis; (R)-pantothenate biosynthesis; (R)-pantoate from 3-methyl-2-oxobutanoate: step 2/2.</text>
</comment>
<evidence type="ECO:0000313" key="7">
    <source>
        <dbReference type="EMBL" id="MDQ0271480.1"/>
    </source>
</evidence>
<keyword evidence="8" id="KW-1185">Reference proteome</keyword>
<evidence type="ECO:0000256" key="2">
    <source>
        <dbReference type="ARBA" id="ARBA00022857"/>
    </source>
</evidence>
<evidence type="ECO:0000259" key="5">
    <source>
        <dbReference type="Pfam" id="PF02558"/>
    </source>
</evidence>
<dbReference type="InterPro" id="IPR013752">
    <property type="entry name" value="KPA_reductase"/>
</dbReference>
<accession>A0ABU0AJN0</accession>
<dbReference type="Pfam" id="PF08546">
    <property type="entry name" value="ApbA_C"/>
    <property type="match status" value="1"/>
</dbReference>
<evidence type="ECO:0000313" key="8">
    <source>
        <dbReference type="Proteomes" id="UP001238088"/>
    </source>
</evidence>
<dbReference type="GO" id="GO:0008677">
    <property type="term" value="F:2-dehydropantoate 2-reductase activity"/>
    <property type="evidence" value="ECO:0007669"/>
    <property type="project" value="UniProtKB-EC"/>
</dbReference>
<dbReference type="SUPFAM" id="SSF48179">
    <property type="entry name" value="6-phosphogluconate dehydrogenase C-terminal domain-like"/>
    <property type="match status" value="1"/>
</dbReference>
<keyword evidence="4" id="KW-0566">Pantothenate biosynthesis</keyword>
<reference evidence="7 8" key="1">
    <citation type="submission" date="2023-07" db="EMBL/GenBank/DDBJ databases">
        <title>Genomic Encyclopedia of Type Strains, Phase IV (KMG-IV): sequencing the most valuable type-strain genomes for metagenomic binning, comparative biology and taxonomic classification.</title>
        <authorList>
            <person name="Goeker M."/>
        </authorList>
    </citation>
    <scope>NUCLEOTIDE SEQUENCE [LARGE SCALE GENOMIC DNA]</scope>
    <source>
        <strain evidence="7 8">DSM 23494</strain>
    </source>
</reference>
<dbReference type="InterPro" id="IPR013332">
    <property type="entry name" value="KPR_N"/>
</dbReference>
<dbReference type="InterPro" id="IPR036291">
    <property type="entry name" value="NAD(P)-bd_dom_sf"/>
</dbReference>
<dbReference type="InterPro" id="IPR013328">
    <property type="entry name" value="6PGD_dom2"/>
</dbReference>
<evidence type="ECO:0000256" key="1">
    <source>
        <dbReference type="ARBA" id="ARBA00007870"/>
    </source>
</evidence>
<evidence type="ECO:0000256" key="3">
    <source>
        <dbReference type="ARBA" id="ARBA00023002"/>
    </source>
</evidence>
<gene>
    <name evidence="7" type="ORF">J2S17_003368</name>
</gene>
<keyword evidence="2 4" id="KW-0521">NADP</keyword>
<evidence type="ECO:0000259" key="6">
    <source>
        <dbReference type="Pfam" id="PF08546"/>
    </source>
</evidence>
<dbReference type="InterPro" id="IPR008927">
    <property type="entry name" value="6-PGluconate_DH-like_C_sf"/>
</dbReference>
<dbReference type="PANTHER" id="PTHR21708:SF26">
    <property type="entry name" value="2-DEHYDROPANTOATE 2-REDUCTASE"/>
    <property type="match status" value="1"/>
</dbReference>
<name>A0ABU0AJN0_9BACI</name>
<comment type="similarity">
    <text evidence="1 4">Belongs to the ketopantoate reductase family.</text>
</comment>
<evidence type="ECO:0000256" key="4">
    <source>
        <dbReference type="RuleBase" id="RU362068"/>
    </source>
</evidence>
<dbReference type="InterPro" id="IPR003710">
    <property type="entry name" value="ApbA"/>
</dbReference>
<feature type="domain" description="Ketopantoate reductase N-terminal" evidence="5">
    <location>
        <begin position="3"/>
        <end position="151"/>
    </location>
</feature>
<dbReference type="SUPFAM" id="SSF51735">
    <property type="entry name" value="NAD(P)-binding Rossmann-fold domains"/>
    <property type="match status" value="1"/>
</dbReference>
<dbReference type="RefSeq" id="WP_307476657.1">
    <property type="nucleotide sequence ID" value="NZ_JAUSUB010000015.1"/>
</dbReference>
<dbReference type="EC" id="1.1.1.169" evidence="4"/>
<dbReference type="EMBL" id="JAUSUB010000015">
    <property type="protein sequence ID" value="MDQ0271480.1"/>
    <property type="molecule type" value="Genomic_DNA"/>
</dbReference>
<dbReference type="Gene3D" id="1.10.1040.10">
    <property type="entry name" value="N-(1-d-carboxylethyl)-l-norvaline Dehydrogenase, domain 2"/>
    <property type="match status" value="1"/>
</dbReference>
<comment type="function">
    <text evidence="4">Catalyzes the NADPH-dependent reduction of ketopantoate into pantoic acid.</text>
</comment>
<organism evidence="7 8">
    <name type="scientific">Cytobacillus purgationiresistens</name>
    <dbReference type="NCBI Taxonomy" id="863449"/>
    <lineage>
        <taxon>Bacteria</taxon>
        <taxon>Bacillati</taxon>
        <taxon>Bacillota</taxon>
        <taxon>Bacilli</taxon>
        <taxon>Bacillales</taxon>
        <taxon>Bacillaceae</taxon>
        <taxon>Cytobacillus</taxon>
    </lineage>
</organism>
<dbReference type="InterPro" id="IPR051402">
    <property type="entry name" value="KPR-Related"/>
</dbReference>
<proteinExistence type="inferred from homology"/>
<feature type="domain" description="Ketopantoate reductase C-terminal" evidence="6">
    <location>
        <begin position="178"/>
        <end position="299"/>
    </location>
</feature>
<dbReference type="Gene3D" id="3.40.50.720">
    <property type="entry name" value="NAD(P)-binding Rossmann-like Domain"/>
    <property type="match status" value="1"/>
</dbReference>
<dbReference type="NCBIfam" id="TIGR00745">
    <property type="entry name" value="apbA_panE"/>
    <property type="match status" value="1"/>
</dbReference>
<comment type="caution">
    <text evidence="7">The sequence shown here is derived from an EMBL/GenBank/DDBJ whole genome shotgun (WGS) entry which is preliminary data.</text>
</comment>
<dbReference type="Proteomes" id="UP001238088">
    <property type="component" value="Unassembled WGS sequence"/>
</dbReference>
<keyword evidence="3 4" id="KW-0560">Oxidoreductase</keyword>
<protein>
    <recommendedName>
        <fullName evidence="4">2-dehydropantoate 2-reductase</fullName>
        <ecNumber evidence="4">1.1.1.169</ecNumber>
    </recommendedName>
    <alternativeName>
        <fullName evidence="4">Ketopantoate reductase</fullName>
    </alternativeName>
</protein>
<dbReference type="Pfam" id="PF02558">
    <property type="entry name" value="ApbA"/>
    <property type="match status" value="1"/>
</dbReference>
<comment type="catalytic activity">
    <reaction evidence="4">
        <text>(R)-pantoate + NADP(+) = 2-dehydropantoate + NADPH + H(+)</text>
        <dbReference type="Rhea" id="RHEA:16233"/>
        <dbReference type="ChEBI" id="CHEBI:11561"/>
        <dbReference type="ChEBI" id="CHEBI:15378"/>
        <dbReference type="ChEBI" id="CHEBI:15980"/>
        <dbReference type="ChEBI" id="CHEBI:57783"/>
        <dbReference type="ChEBI" id="CHEBI:58349"/>
        <dbReference type="EC" id="1.1.1.169"/>
    </reaction>
</comment>
<sequence length="309" mass="34261">MRILVVGAGAIGGYFGGRLLEKGKDVTFLVREKKQKKLDKEGLIVKSSYGDICLPATTITSYEKSEPFDVVMISTKAYHLADAMNDIQPFINEETMILPLLNGVSHIDDLTSVFGEERVIGGLCFIESTLAEDGTVVHTSPMHELVFGERSGESTQRILALEKVFSGTVADIRRSDQIMTDVWQKYLFIATMSGVTSLFRSTIGPIREQPTGMATIKGLLAEAYEIMTSAGMPVDSRIIDVQLNKINSLNANMKSSLQRDMEKGQPLEAEHFFGYLLQKAKEKELDTPVLSSVYANLKVFENTKQTFTR</sequence>
<dbReference type="PANTHER" id="PTHR21708">
    <property type="entry name" value="PROBABLE 2-DEHYDROPANTOATE 2-REDUCTASE"/>
    <property type="match status" value="1"/>
</dbReference>